<dbReference type="PANTHER" id="PTHR37023:SF1">
    <property type="entry name" value="ISSOD25 TRANSPOSASE TNPA_ISSOD25"/>
    <property type="match status" value="1"/>
</dbReference>
<gene>
    <name evidence="2" type="ORF">BECKTC1821D_GA0114238_10415</name>
</gene>
<evidence type="ECO:0000259" key="1">
    <source>
        <dbReference type="Pfam" id="PF14319"/>
    </source>
</evidence>
<sequence length="142" mass="16494">MKTINKGHFTLKRIFENNWKQFLSNHRSEVGFSAAYNVWKVMNHQKPETPGYAAYACPDHPDRITHIIPRRCKSRFCPVCAKVQVGKWVADMNRLFPNCSYFHITCTVPSRFRILLFEKRSLMNAIFSAGAQTILSKHTPYS</sequence>
<accession>A0A450Z009</accession>
<evidence type="ECO:0000313" key="2">
    <source>
        <dbReference type="EMBL" id="VFK47107.1"/>
    </source>
</evidence>
<dbReference type="Pfam" id="PF14319">
    <property type="entry name" value="Zn_Tnp_IS91"/>
    <property type="match status" value="1"/>
</dbReference>
<dbReference type="EMBL" id="CAADFS010000041">
    <property type="protein sequence ID" value="VFK47107.1"/>
    <property type="molecule type" value="Genomic_DNA"/>
</dbReference>
<dbReference type="PANTHER" id="PTHR37023">
    <property type="entry name" value="TRANSPOSASE"/>
    <property type="match status" value="1"/>
</dbReference>
<protein>
    <submittedName>
        <fullName evidence="2">Transposase zinc-binding domain-containing protein</fullName>
    </submittedName>
</protein>
<dbReference type="InterPro" id="IPR026889">
    <property type="entry name" value="Zn_Tnp"/>
</dbReference>
<name>A0A450Z009_9GAMM</name>
<proteinExistence type="predicted"/>
<organism evidence="2">
    <name type="scientific">Candidatus Kentrum sp. TC</name>
    <dbReference type="NCBI Taxonomy" id="2126339"/>
    <lineage>
        <taxon>Bacteria</taxon>
        <taxon>Pseudomonadati</taxon>
        <taxon>Pseudomonadota</taxon>
        <taxon>Gammaproteobacteria</taxon>
        <taxon>Candidatus Kentrum</taxon>
    </lineage>
</organism>
<dbReference type="AlphaFoldDB" id="A0A450Z009"/>
<feature type="domain" description="Transposase zinc-binding" evidence="1">
    <location>
        <begin position="14"/>
        <end position="108"/>
    </location>
</feature>
<reference evidence="2" key="1">
    <citation type="submission" date="2019-02" db="EMBL/GenBank/DDBJ databases">
        <authorList>
            <person name="Gruber-Vodicka R. H."/>
            <person name="Seah K. B. B."/>
        </authorList>
    </citation>
    <scope>NUCLEOTIDE SEQUENCE</scope>
    <source>
        <strain evidence="2">BECK_BZ123</strain>
    </source>
</reference>